<dbReference type="InterPro" id="IPR035093">
    <property type="entry name" value="RelE/ParE_toxin_dom_sf"/>
</dbReference>
<dbReference type="PANTHER" id="PTHR38039:SF1">
    <property type="entry name" value="TOXIN YOEB"/>
    <property type="match status" value="1"/>
</dbReference>
<accession>A0A9X1NGP8</accession>
<comment type="similarity">
    <text evidence="1">Belongs to the YoeB family.</text>
</comment>
<dbReference type="Pfam" id="PF06769">
    <property type="entry name" value="YoeB_toxin"/>
    <property type="match status" value="1"/>
</dbReference>
<name>A0A9X1NGP8_9ACTN</name>
<dbReference type="PANTHER" id="PTHR38039">
    <property type="entry name" value="TOXIN YOEB"/>
    <property type="match status" value="1"/>
</dbReference>
<protein>
    <recommendedName>
        <fullName evidence="7">Endoribonuclease YoeB</fullName>
    </recommendedName>
    <alternativeName>
        <fullName evidence="6">Putative mRNA interferase YoeB</fullName>
    </alternativeName>
</protein>
<evidence type="ECO:0000256" key="5">
    <source>
        <dbReference type="ARBA" id="ARBA00022801"/>
    </source>
</evidence>
<evidence type="ECO:0000256" key="3">
    <source>
        <dbReference type="ARBA" id="ARBA00022722"/>
    </source>
</evidence>
<dbReference type="AlphaFoldDB" id="A0A9X1NGP8"/>
<reference evidence="8" key="1">
    <citation type="submission" date="2021-11" db="EMBL/GenBank/DDBJ databases">
        <title>Streptomyces corallinus and Kineosporia corallina sp. nov., two new coral-derived marine actinobacteria.</title>
        <authorList>
            <person name="Buangrab K."/>
            <person name="Sutthacheep M."/>
            <person name="Yeemin T."/>
            <person name="Harunari E."/>
            <person name="Igarashi Y."/>
            <person name="Sripreechasak P."/>
            <person name="Kanchanasin P."/>
            <person name="Tanasupawat S."/>
            <person name="Phongsopitanun W."/>
        </authorList>
    </citation>
    <scope>NUCLEOTIDE SEQUENCE</scope>
    <source>
        <strain evidence="8">JCM 31032</strain>
    </source>
</reference>
<gene>
    <name evidence="8" type="ORF">LR394_21935</name>
</gene>
<evidence type="ECO:0000256" key="7">
    <source>
        <dbReference type="ARBA" id="ARBA00050056"/>
    </source>
</evidence>
<keyword evidence="2" id="KW-1277">Toxin-antitoxin system</keyword>
<proteinExistence type="inferred from homology"/>
<organism evidence="8 9">
    <name type="scientific">Kineosporia babensis</name>
    <dbReference type="NCBI Taxonomy" id="499548"/>
    <lineage>
        <taxon>Bacteria</taxon>
        <taxon>Bacillati</taxon>
        <taxon>Actinomycetota</taxon>
        <taxon>Actinomycetes</taxon>
        <taxon>Kineosporiales</taxon>
        <taxon>Kineosporiaceae</taxon>
        <taxon>Kineosporia</taxon>
    </lineage>
</organism>
<dbReference type="NCBIfam" id="TIGR02116">
    <property type="entry name" value="toxin_Txe_YoeB"/>
    <property type="match status" value="1"/>
</dbReference>
<dbReference type="GO" id="GO:0016787">
    <property type="term" value="F:hydrolase activity"/>
    <property type="evidence" value="ECO:0007669"/>
    <property type="project" value="UniProtKB-KW"/>
</dbReference>
<evidence type="ECO:0000313" key="8">
    <source>
        <dbReference type="EMBL" id="MCD5313574.1"/>
    </source>
</evidence>
<sequence>MIDETRRTPEEGIGRPEPLVAEWAGYWSRRVTEGDRMVYSFTEKQLVIVLLRGHYYDH</sequence>
<dbReference type="RefSeq" id="WP_231444895.1">
    <property type="nucleotide sequence ID" value="NZ_JAJOMB010000012.1"/>
</dbReference>
<keyword evidence="9" id="KW-1185">Reference proteome</keyword>
<evidence type="ECO:0000313" key="9">
    <source>
        <dbReference type="Proteomes" id="UP001138997"/>
    </source>
</evidence>
<dbReference type="Proteomes" id="UP001138997">
    <property type="component" value="Unassembled WGS sequence"/>
</dbReference>
<dbReference type="Gene3D" id="3.30.2310.20">
    <property type="entry name" value="RelE-like"/>
    <property type="match status" value="1"/>
</dbReference>
<evidence type="ECO:0000256" key="4">
    <source>
        <dbReference type="ARBA" id="ARBA00022759"/>
    </source>
</evidence>
<evidence type="ECO:0000256" key="2">
    <source>
        <dbReference type="ARBA" id="ARBA00022649"/>
    </source>
</evidence>
<dbReference type="InterPro" id="IPR009614">
    <property type="entry name" value="YoeB_toxin"/>
</dbReference>
<evidence type="ECO:0000256" key="1">
    <source>
        <dbReference type="ARBA" id="ARBA00008172"/>
    </source>
</evidence>
<evidence type="ECO:0000256" key="6">
    <source>
        <dbReference type="ARBA" id="ARBA00030388"/>
    </source>
</evidence>
<comment type="caution">
    <text evidence="8">The sequence shown here is derived from an EMBL/GenBank/DDBJ whole genome shotgun (WGS) entry which is preliminary data.</text>
</comment>
<dbReference type="SUPFAM" id="SSF143011">
    <property type="entry name" value="RelE-like"/>
    <property type="match status" value="1"/>
</dbReference>
<keyword evidence="5" id="KW-0378">Hydrolase</keyword>
<dbReference type="GO" id="GO:0004519">
    <property type="term" value="F:endonuclease activity"/>
    <property type="evidence" value="ECO:0007669"/>
    <property type="project" value="UniProtKB-KW"/>
</dbReference>
<keyword evidence="4" id="KW-0255">Endonuclease</keyword>
<dbReference type="EMBL" id="JAJOMB010000012">
    <property type="protein sequence ID" value="MCD5313574.1"/>
    <property type="molecule type" value="Genomic_DNA"/>
</dbReference>
<keyword evidence="3" id="KW-0540">Nuclease</keyword>
<dbReference type="GO" id="GO:0006401">
    <property type="term" value="P:RNA catabolic process"/>
    <property type="evidence" value="ECO:0007669"/>
    <property type="project" value="InterPro"/>
</dbReference>